<dbReference type="OrthoDB" id="9811543at2"/>
<dbReference type="PROSITE" id="PS01102">
    <property type="entry name" value="ZF_DKSA_1"/>
    <property type="match status" value="1"/>
</dbReference>
<dbReference type="Proteomes" id="UP000067625">
    <property type="component" value="Chromosome"/>
</dbReference>
<dbReference type="EMBL" id="CP012600">
    <property type="protein sequence ID" value="ALC81297.1"/>
    <property type="molecule type" value="Genomic_DNA"/>
</dbReference>
<dbReference type="SUPFAM" id="SSF57716">
    <property type="entry name" value="Glucocorticoid receptor-like (DNA-binding domain)"/>
    <property type="match status" value="1"/>
</dbReference>
<evidence type="ECO:0000256" key="2">
    <source>
        <dbReference type="ARBA" id="ARBA00022771"/>
    </source>
</evidence>
<evidence type="ECO:0000259" key="6">
    <source>
        <dbReference type="Pfam" id="PF01258"/>
    </source>
</evidence>
<keyword evidence="3" id="KW-0862">Zinc</keyword>
<dbReference type="InterPro" id="IPR000962">
    <property type="entry name" value="Znf_DskA_TraR"/>
</dbReference>
<evidence type="ECO:0000256" key="3">
    <source>
        <dbReference type="ARBA" id="ARBA00022833"/>
    </source>
</evidence>
<gene>
    <name evidence="7" type="ORF">AM592_06600</name>
</gene>
<name>A0A0M4FQ98_9BACI</name>
<evidence type="ECO:0000313" key="7">
    <source>
        <dbReference type="EMBL" id="ALC81297.1"/>
    </source>
</evidence>
<evidence type="ECO:0000256" key="5">
    <source>
        <dbReference type="SAM" id="MobiDB-lite"/>
    </source>
</evidence>
<evidence type="ECO:0000313" key="8">
    <source>
        <dbReference type="Proteomes" id="UP000067625"/>
    </source>
</evidence>
<reference evidence="8" key="1">
    <citation type="submission" date="2015-08" db="EMBL/GenBank/DDBJ databases">
        <title>Genome sequencing project for genomic taxonomy and phylogenomics of Bacillus-like bacteria.</title>
        <authorList>
            <person name="Liu B."/>
            <person name="Wang J."/>
            <person name="Zhu Y."/>
            <person name="Liu G."/>
            <person name="Chen Q."/>
            <person name="Chen Z."/>
            <person name="Lan J."/>
            <person name="Che J."/>
            <person name="Ge C."/>
            <person name="Shi H."/>
            <person name="Pan Z."/>
            <person name="Liu X."/>
        </authorList>
    </citation>
    <scope>NUCLEOTIDE SEQUENCE [LARGE SCALE GENOMIC DNA]</scope>
    <source>
        <strain evidence="8">FJAT-4402</strain>
    </source>
</reference>
<dbReference type="PANTHER" id="PTHR33823:SF4">
    <property type="entry name" value="GENERAL STRESS PROTEIN 16O"/>
    <property type="match status" value="1"/>
</dbReference>
<keyword evidence="2" id="KW-0863">Zinc-finger</keyword>
<dbReference type="PROSITE" id="PS51128">
    <property type="entry name" value="ZF_DKSA_2"/>
    <property type="match status" value="1"/>
</dbReference>
<dbReference type="RefSeq" id="WP_053603053.1">
    <property type="nucleotide sequence ID" value="NZ_CP012600.1"/>
</dbReference>
<organism evidence="7 8">
    <name type="scientific">Bacillus gobiensis</name>
    <dbReference type="NCBI Taxonomy" id="1441095"/>
    <lineage>
        <taxon>Bacteria</taxon>
        <taxon>Bacillati</taxon>
        <taxon>Bacillota</taxon>
        <taxon>Bacilli</taxon>
        <taxon>Bacillales</taxon>
        <taxon>Bacillaceae</taxon>
        <taxon>Bacillus</taxon>
    </lineage>
</organism>
<dbReference type="Gene3D" id="1.20.120.910">
    <property type="entry name" value="DksA, coiled-coil domain"/>
    <property type="match status" value="1"/>
</dbReference>
<feature type="zinc finger region" description="dksA C4-type" evidence="4">
    <location>
        <begin position="89"/>
        <end position="113"/>
    </location>
</feature>
<feature type="domain" description="Zinc finger DksA/TraR C4-type" evidence="6">
    <location>
        <begin position="84"/>
        <end position="117"/>
    </location>
</feature>
<protein>
    <submittedName>
        <fullName evidence="7">General stress protein</fullName>
    </submittedName>
</protein>
<dbReference type="SUPFAM" id="SSF109635">
    <property type="entry name" value="DnaK suppressor protein DksA, alpha-hairpin domain"/>
    <property type="match status" value="1"/>
</dbReference>
<feature type="compositionally biased region" description="Basic and acidic residues" evidence="5">
    <location>
        <begin position="123"/>
        <end position="134"/>
    </location>
</feature>
<sequence length="160" mass="18599">MPLTNNQKDNLQKKLFNLKEELMTNHSEEEALNEETGELSNGVDNHMADHGQLYTERIKDMTVNEIERDRLNEVNAALKRLENGTYGICERTGEEIPYERLEALPYARTTAEAQDEMETTSSRSHENQYEDQVRDLTNSETMDEKSSITQRRLDEEQDSK</sequence>
<dbReference type="AlphaFoldDB" id="A0A0M4FQ98"/>
<evidence type="ECO:0000256" key="4">
    <source>
        <dbReference type="PROSITE-ProRule" id="PRU00510"/>
    </source>
</evidence>
<dbReference type="STRING" id="1441095.AM592_06600"/>
<keyword evidence="1" id="KW-0479">Metal-binding</keyword>
<reference evidence="7 8" key="2">
    <citation type="journal article" date="2016" name="Int. J. Syst. Evol. Microbiol.">
        <title>Bacillus gobiensis sp. nov., isolated from a soil sample.</title>
        <authorList>
            <person name="Liu B."/>
            <person name="Liu G.H."/>
            <person name="Cetin S."/>
            <person name="Schumann P."/>
            <person name="Pan Z.Z."/>
            <person name="Chen Q.Q."/>
        </authorList>
    </citation>
    <scope>NUCLEOTIDE SEQUENCE [LARGE SCALE GENOMIC DNA]</scope>
    <source>
        <strain evidence="7 8">FJAT-4402</strain>
    </source>
</reference>
<accession>A0A0M4FQ98</accession>
<evidence type="ECO:0000256" key="1">
    <source>
        <dbReference type="ARBA" id="ARBA00022723"/>
    </source>
</evidence>
<dbReference type="PANTHER" id="PTHR33823">
    <property type="entry name" value="RNA POLYMERASE-BINDING TRANSCRIPTION FACTOR DKSA-RELATED"/>
    <property type="match status" value="1"/>
</dbReference>
<dbReference type="InterPro" id="IPR020458">
    <property type="entry name" value="Znf_DskA_TraR_CS"/>
</dbReference>
<dbReference type="InterPro" id="IPR037187">
    <property type="entry name" value="DnaK_N"/>
</dbReference>
<dbReference type="GO" id="GO:0008270">
    <property type="term" value="F:zinc ion binding"/>
    <property type="evidence" value="ECO:0007669"/>
    <property type="project" value="UniProtKB-KW"/>
</dbReference>
<feature type="compositionally biased region" description="Basic and acidic residues" evidence="5">
    <location>
        <begin position="142"/>
        <end position="160"/>
    </location>
</feature>
<proteinExistence type="predicted"/>
<feature type="region of interest" description="Disordered" evidence="5">
    <location>
        <begin position="108"/>
        <end position="160"/>
    </location>
</feature>
<dbReference type="Pfam" id="PF01258">
    <property type="entry name" value="zf-dskA_traR"/>
    <property type="match status" value="1"/>
</dbReference>
<dbReference type="PATRIC" id="fig|1441095.3.peg.1458"/>
<keyword evidence="8" id="KW-1185">Reference proteome</keyword>